<dbReference type="Proteomes" id="UP000199492">
    <property type="component" value="Unassembled WGS sequence"/>
</dbReference>
<accession>A0A1G8IL71</accession>
<dbReference type="Pfam" id="PF19589">
    <property type="entry name" value="DUF6095"/>
    <property type="match status" value="1"/>
</dbReference>
<organism evidence="2 3">
    <name type="scientific">Winogradskyella thalassocola</name>
    <dbReference type="NCBI Taxonomy" id="262004"/>
    <lineage>
        <taxon>Bacteria</taxon>
        <taxon>Pseudomonadati</taxon>
        <taxon>Bacteroidota</taxon>
        <taxon>Flavobacteriia</taxon>
        <taxon>Flavobacteriales</taxon>
        <taxon>Flavobacteriaceae</taxon>
        <taxon>Winogradskyella</taxon>
    </lineage>
</organism>
<dbReference type="RefSeq" id="WP_092469682.1">
    <property type="nucleotide sequence ID" value="NZ_FNCZ01000008.1"/>
</dbReference>
<name>A0A1G8IL71_9FLAO</name>
<dbReference type="AlphaFoldDB" id="A0A1G8IL71"/>
<reference evidence="3" key="1">
    <citation type="submission" date="2016-10" db="EMBL/GenBank/DDBJ databases">
        <authorList>
            <person name="Varghese N."/>
            <person name="Submissions S."/>
        </authorList>
    </citation>
    <scope>NUCLEOTIDE SEQUENCE [LARGE SCALE GENOMIC DNA]</scope>
    <source>
        <strain evidence="3">DSM 15363</strain>
    </source>
</reference>
<dbReference type="OrthoDB" id="1447634at2"/>
<evidence type="ECO:0000256" key="1">
    <source>
        <dbReference type="SAM" id="Phobius"/>
    </source>
</evidence>
<feature type="transmembrane region" description="Helical" evidence="1">
    <location>
        <begin position="19"/>
        <end position="37"/>
    </location>
</feature>
<keyword evidence="1" id="KW-0472">Membrane</keyword>
<keyword evidence="1" id="KW-1133">Transmembrane helix</keyword>
<feature type="transmembrane region" description="Helical" evidence="1">
    <location>
        <begin position="43"/>
        <end position="71"/>
    </location>
</feature>
<dbReference type="EMBL" id="FNCZ01000008">
    <property type="protein sequence ID" value="SDI19541.1"/>
    <property type="molecule type" value="Genomic_DNA"/>
</dbReference>
<evidence type="ECO:0000313" key="2">
    <source>
        <dbReference type="EMBL" id="SDI19541.1"/>
    </source>
</evidence>
<dbReference type="STRING" id="262004.SAMN04489796_1083"/>
<gene>
    <name evidence="2" type="ORF">SAMN04489796_1083</name>
</gene>
<protein>
    <submittedName>
        <fullName evidence="2">Uncharacterized protein</fullName>
    </submittedName>
</protein>
<evidence type="ECO:0000313" key="3">
    <source>
        <dbReference type="Proteomes" id="UP000199492"/>
    </source>
</evidence>
<sequence length="79" mass="8854">MEEDNSTDRDILAKGLKRLLICLAFMFSGPTLLHLALDNSEKPLYIPLLITAFILCIAAVVFLFLGINTILDSIFKKKK</sequence>
<dbReference type="InterPro" id="IPR046077">
    <property type="entry name" value="DUF6095"/>
</dbReference>
<keyword evidence="3" id="KW-1185">Reference proteome</keyword>
<proteinExistence type="predicted"/>
<keyword evidence="1" id="KW-0812">Transmembrane</keyword>